<accession>A0AC59Z8K4</accession>
<evidence type="ECO:0000313" key="1">
    <source>
        <dbReference type="EMBL" id="CAN0311143.1"/>
    </source>
</evidence>
<organism evidence="1 2">
    <name type="scientific">Rangifer tarandus platyrhynchus</name>
    <name type="common">Svalbard reindeer</name>
    <dbReference type="NCBI Taxonomy" id="3082113"/>
    <lineage>
        <taxon>Eukaryota</taxon>
        <taxon>Metazoa</taxon>
        <taxon>Chordata</taxon>
        <taxon>Craniata</taxon>
        <taxon>Vertebrata</taxon>
        <taxon>Euteleostomi</taxon>
        <taxon>Mammalia</taxon>
        <taxon>Eutheria</taxon>
        <taxon>Laurasiatheria</taxon>
        <taxon>Artiodactyla</taxon>
        <taxon>Ruminantia</taxon>
        <taxon>Pecora</taxon>
        <taxon>Cervidae</taxon>
        <taxon>Odocoileinae</taxon>
        <taxon>Rangifer</taxon>
    </lineage>
</organism>
<dbReference type="EMBL" id="OX596109">
    <property type="protein sequence ID" value="CAN0311143.1"/>
    <property type="molecule type" value="Genomic_DNA"/>
</dbReference>
<reference evidence="1" key="2">
    <citation type="submission" date="2025-03" db="EMBL/GenBank/DDBJ databases">
        <authorList>
            <consortium name="ELIXIR-Norway"/>
            <consortium name="Elixir Norway"/>
        </authorList>
    </citation>
    <scope>NUCLEOTIDE SEQUENCE</scope>
</reference>
<sequence>MSISESIMSGNQSLCTHFTFVGFSSLAELQPVLFIVFLTIYMSTMGGNLIIGLIWGTPSLHTPMYFFLVNLSFLEMCYITSVVPQMLVHLLAEIKTISVGRCAAQMYVFSILGLTECCLLAAMAYDRFVAICHPLHYSLLMDPRVCLKLAVASWTTGVVVESAQTTWIFTLPFCGTGRIQHFFHFFCDIMPVVKLACVDTSHNEIVMFAISVLFIMTPCLLILCSYVRILVTILRIPSATGRSKAFSTCSSHILVVSLFYGTALFTYLQPKAAHSPETDKATALMYTVVTPALNPVIYTLRNKEVKEAFQRITLRSTHRQMT</sequence>
<protein>
    <submittedName>
        <fullName evidence="1">Uncharacterized protein</fullName>
    </submittedName>
</protein>
<evidence type="ECO:0000313" key="2">
    <source>
        <dbReference type="Proteomes" id="UP001162501"/>
    </source>
</evidence>
<proteinExistence type="predicted"/>
<reference evidence="1" key="1">
    <citation type="submission" date="2023-05" db="EMBL/GenBank/DDBJ databases">
        <authorList>
            <consortium name="ELIXIR-Norway"/>
        </authorList>
    </citation>
    <scope>NUCLEOTIDE SEQUENCE</scope>
</reference>
<name>A0AC59Z8K4_RANTA</name>
<gene>
    <name evidence="1" type="ORF">MRATA1EN22A_LOCUS15420</name>
</gene>
<dbReference type="Proteomes" id="UP001162501">
    <property type="component" value="Chromosome 25"/>
</dbReference>